<dbReference type="GeneID" id="9535424"/>
<proteinExistence type="predicted"/>
<dbReference type="HOGENOM" id="CLU_2308203_0_0_1"/>
<dbReference type="KEGG" id="val:VDBG_02514"/>
<reference evidence="3" key="1">
    <citation type="journal article" date="2011" name="PLoS Pathog.">
        <title>Comparative genomics yields insights into niche adaptation of plant vascular wilt pathogens.</title>
        <authorList>
            <person name="Klosterman S.J."/>
            <person name="Subbarao K.V."/>
            <person name="Kang S."/>
            <person name="Veronese P."/>
            <person name="Gold S.E."/>
            <person name="Thomma B.P.H.J."/>
            <person name="Chen Z."/>
            <person name="Henrissat B."/>
            <person name="Lee Y.-H."/>
            <person name="Park J."/>
            <person name="Garcia-Pedrajas M.D."/>
            <person name="Barbara D.J."/>
            <person name="Anchieta A."/>
            <person name="de Jonge R."/>
            <person name="Santhanam P."/>
            <person name="Maruthachalam K."/>
            <person name="Atallah Z."/>
            <person name="Amyotte S.G."/>
            <person name="Paz Z."/>
            <person name="Inderbitzin P."/>
            <person name="Hayes R.J."/>
            <person name="Heiman D.I."/>
            <person name="Young S."/>
            <person name="Zeng Q."/>
            <person name="Engels R."/>
            <person name="Galagan J."/>
            <person name="Cuomo C.A."/>
            <person name="Dobinson K.F."/>
            <person name="Ma L.-J."/>
        </authorList>
    </citation>
    <scope>NUCLEOTIDE SEQUENCE [LARGE SCALE GENOMIC DNA]</scope>
    <source>
        <strain evidence="3">VaMs.102 / ATCC MYA-4576 / FGSC 10136</strain>
    </source>
</reference>
<evidence type="ECO:0000313" key="2">
    <source>
        <dbReference type="EMBL" id="EEY16405.1"/>
    </source>
</evidence>
<evidence type="ECO:0000256" key="1">
    <source>
        <dbReference type="SAM" id="MobiDB-lite"/>
    </source>
</evidence>
<name>C9SDA3_VERA1</name>
<dbReference type="RefSeq" id="XP_003006375.1">
    <property type="nucleotide sequence ID" value="XM_003006329.1"/>
</dbReference>
<dbReference type="EMBL" id="DS985216">
    <property type="protein sequence ID" value="EEY16405.1"/>
    <property type="molecule type" value="Genomic_DNA"/>
</dbReference>
<keyword evidence="3" id="KW-1185">Reference proteome</keyword>
<organism evidence="3">
    <name type="scientific">Verticillium alfalfae (strain VaMs.102 / ATCC MYA-4576 / FGSC 10136)</name>
    <name type="common">Verticillium wilt of alfalfa</name>
    <name type="synonym">Verticillium albo-atrum</name>
    <dbReference type="NCBI Taxonomy" id="526221"/>
    <lineage>
        <taxon>Eukaryota</taxon>
        <taxon>Fungi</taxon>
        <taxon>Dikarya</taxon>
        <taxon>Ascomycota</taxon>
        <taxon>Pezizomycotina</taxon>
        <taxon>Sordariomycetes</taxon>
        <taxon>Hypocreomycetidae</taxon>
        <taxon>Glomerellales</taxon>
        <taxon>Plectosphaerellaceae</taxon>
        <taxon>Verticillium</taxon>
    </lineage>
</organism>
<protein>
    <submittedName>
        <fullName evidence="2">Predicted protein</fullName>
    </submittedName>
</protein>
<evidence type="ECO:0000313" key="3">
    <source>
        <dbReference type="Proteomes" id="UP000008698"/>
    </source>
</evidence>
<accession>C9SDA3</accession>
<feature type="region of interest" description="Disordered" evidence="1">
    <location>
        <begin position="79"/>
        <end position="100"/>
    </location>
</feature>
<dbReference type="AlphaFoldDB" id="C9SDA3"/>
<dbReference type="Proteomes" id="UP000008698">
    <property type="component" value="Unassembled WGS sequence"/>
</dbReference>
<sequence length="100" mass="10693">MLLRVGMGQHLHGSPQEGLPSSLEQVKFAAAMLEVEEMLGVDMRRGVSGQLWLLGSNSALSGVLRQNLVSADQRRAMNRKRASRLGLSSAGDLGYGSELG</sequence>
<gene>
    <name evidence="2" type="ORF">VDBG_02514</name>
</gene>